<dbReference type="SUPFAM" id="SSF69754">
    <property type="entry name" value="Ribosome binding protein Y (YfiA homologue)"/>
    <property type="match status" value="1"/>
</dbReference>
<dbReference type="Gene3D" id="3.30.160.100">
    <property type="entry name" value="Ribosome hibernation promotion factor-like"/>
    <property type="match status" value="1"/>
</dbReference>
<dbReference type="NCBIfam" id="TIGR00741">
    <property type="entry name" value="yfiA"/>
    <property type="match status" value="1"/>
</dbReference>
<evidence type="ECO:0000313" key="3">
    <source>
        <dbReference type="Proteomes" id="UP001221558"/>
    </source>
</evidence>
<dbReference type="EMBL" id="CP117880">
    <property type="protein sequence ID" value="WDF66760.1"/>
    <property type="molecule type" value="Genomic_DNA"/>
</dbReference>
<reference evidence="2 3" key="1">
    <citation type="submission" date="2023-02" db="EMBL/GenBank/DDBJ databases">
        <title>Genome sequence of Sphingobacterium sp. KACC 22765.</title>
        <authorList>
            <person name="Kim S."/>
            <person name="Heo J."/>
            <person name="Kwon S.-W."/>
        </authorList>
    </citation>
    <scope>NUCLEOTIDE SEQUENCE [LARGE SCALE GENOMIC DNA]</scope>
    <source>
        <strain evidence="2 3">KACC 22765</strain>
    </source>
</reference>
<dbReference type="InterPro" id="IPR003489">
    <property type="entry name" value="RHF/RaiA"/>
</dbReference>
<name>A0ABY7WES7_9SPHI</name>
<gene>
    <name evidence="2" type="primary">raiA</name>
    <name evidence="2" type="ORF">PQ465_10640</name>
</gene>
<feature type="region of interest" description="Disordered" evidence="1">
    <location>
        <begin position="89"/>
        <end position="114"/>
    </location>
</feature>
<sequence length="114" mass="13112">MNITVQSIKFDADQKLVEFIKRKTAKLEQFLDNIIESVCYLRIENVDDESNKVVELKMNIPGNQLFAKAQAKSFEEATDAAVESLRRQINKHKTKTRTTASNHKELLGDPEQEF</sequence>
<dbReference type="Proteomes" id="UP001221558">
    <property type="component" value="Chromosome"/>
</dbReference>
<evidence type="ECO:0000313" key="2">
    <source>
        <dbReference type="EMBL" id="WDF66760.1"/>
    </source>
</evidence>
<proteinExistence type="predicted"/>
<evidence type="ECO:0000256" key="1">
    <source>
        <dbReference type="SAM" id="MobiDB-lite"/>
    </source>
</evidence>
<accession>A0ABY7WES7</accession>
<dbReference type="CDD" id="cd00552">
    <property type="entry name" value="RaiA"/>
    <property type="match status" value="1"/>
</dbReference>
<dbReference type="InterPro" id="IPR036567">
    <property type="entry name" value="RHF-like"/>
</dbReference>
<dbReference type="Pfam" id="PF02482">
    <property type="entry name" value="Ribosomal_S30AE"/>
    <property type="match status" value="1"/>
</dbReference>
<protein>
    <submittedName>
        <fullName evidence="2">Ribosome-associated translation inhibitor RaiA</fullName>
    </submittedName>
</protein>
<dbReference type="RefSeq" id="WP_274265500.1">
    <property type="nucleotide sequence ID" value="NZ_CP117880.1"/>
</dbReference>
<keyword evidence="3" id="KW-1185">Reference proteome</keyword>
<organism evidence="2 3">
    <name type="scientific">Sphingobacterium oryzagri</name>
    <dbReference type="NCBI Taxonomy" id="3025669"/>
    <lineage>
        <taxon>Bacteria</taxon>
        <taxon>Pseudomonadati</taxon>
        <taxon>Bacteroidota</taxon>
        <taxon>Sphingobacteriia</taxon>
        <taxon>Sphingobacteriales</taxon>
        <taxon>Sphingobacteriaceae</taxon>
        <taxon>Sphingobacterium</taxon>
    </lineage>
</organism>